<evidence type="ECO:0000256" key="8">
    <source>
        <dbReference type="SAM" id="MobiDB-lite"/>
    </source>
</evidence>
<dbReference type="PROSITE" id="PS50302">
    <property type="entry name" value="PUM"/>
    <property type="match status" value="8"/>
</dbReference>
<dbReference type="InterPro" id="IPR016024">
    <property type="entry name" value="ARM-type_fold"/>
</dbReference>
<feature type="repeat" description="Pumilio" evidence="7">
    <location>
        <begin position="635"/>
        <end position="670"/>
    </location>
</feature>
<comment type="subcellular location">
    <subcellularLocation>
        <location evidence="1">Cytoplasm</location>
    </subcellularLocation>
</comment>
<dbReference type="PROSITE" id="PS50303">
    <property type="entry name" value="PUM_HD"/>
    <property type="match status" value="1"/>
</dbReference>
<dbReference type="InterPro" id="IPR001313">
    <property type="entry name" value="Pumilio_RNA-bd_rpt"/>
</dbReference>
<feature type="repeat" description="Pumilio" evidence="7">
    <location>
        <begin position="598"/>
        <end position="634"/>
    </location>
</feature>
<dbReference type="FunFam" id="1.25.10.10:FF:000004">
    <property type="entry name" value="Pumilio homolog 1 isoform 2"/>
    <property type="match status" value="1"/>
</dbReference>
<feature type="repeat" description="Pumilio" evidence="7">
    <location>
        <begin position="526"/>
        <end position="561"/>
    </location>
</feature>
<gene>
    <name evidence="10" type="primary">APUM2_1</name>
    <name evidence="10" type="ORF">Zm00014a_036332</name>
</gene>
<keyword evidence="3" id="KW-0677">Repeat</keyword>
<evidence type="ECO:0000256" key="3">
    <source>
        <dbReference type="ARBA" id="ARBA00022737"/>
    </source>
</evidence>
<accession>A0A3L6G9K6</accession>
<evidence type="ECO:0000256" key="4">
    <source>
        <dbReference type="ARBA" id="ARBA00022845"/>
    </source>
</evidence>
<evidence type="ECO:0000256" key="7">
    <source>
        <dbReference type="PROSITE-ProRule" id="PRU00317"/>
    </source>
</evidence>
<feature type="repeat" description="Pumilio" evidence="7">
    <location>
        <begin position="707"/>
        <end position="745"/>
    </location>
</feature>
<sequence length="800" mass="89478">MAPFGDGGVGCGDGGEALRGWDPLRSGSAPPTMEGAAAAAAAAERRVFGGGGDGASFFSGIDGLMFGARMDEVSRCRGAAGAQVRVLLILSSSMVLVSLVRFVFLLQEHFGNSTSLSVGPSGQLFNGAGDWDEWQFGPSTVHSGGAMANYAFDMNLLWTDMNPDNAEYHRNIQNHFMSNIENMNAYGNRDLDASSMFDSDISDALSGLRLSNNSVMDQRNNREELADEILERQRDFSKTVDETRSSLVGNVFHAPRSDVHPSRIYGDGILRRQTSACALDGSNVSRINRHHIKGVDRPSLADQLAIMQSGNFPRGTNLSRNVSVTNMSNPMSNRYNSNTDLDLARSRMTFFKEILAQQYLQEDNLSYNDSRIYHDEPCFPCSRMQRSGSHFYSNSRCILSHGDRQSRLLSLNRKAMGRNIGSHAYHDNTLSNYLDVLSLDNADRNGADSVELIDLVGHVKEISMDQYGSRFIQQKLEIASLDDREKIFPEILSNAIALTTDVFGNYVIQKFFEFATERQLIQLADQLKGHILELSLQMYGCRVVQKVLEVVDKDRKIDIVHELRNHILKCIGDQNGNHVIQKCIECVPEDRIPFVIDPILSQILVLCTHQYGCRVIQRVLEHCHDPVTQSATMNEIVQQTFHLTDDKFGNYVVQHVLKHGKPEERSAIIQKLSGQVVILSKLKYASNVIEKCLEFGTLEERDSLIGEIISSGQTFQELMKDQFGNYVVQKVLKTCDERYLEMILSSIKLHLNELKNYTYGKHIVTRVEKLIVTGEERARMASLSGQRQQQPPNCTAVDAH</sequence>
<keyword evidence="2" id="KW-0963">Cytoplasm</keyword>
<feature type="domain" description="PUM-HD" evidence="9">
    <location>
        <begin position="433"/>
        <end position="771"/>
    </location>
</feature>
<comment type="caution">
    <text evidence="10">The sequence shown here is derived from an EMBL/GenBank/DDBJ whole genome shotgun (WGS) entry which is preliminary data.</text>
</comment>
<feature type="region of interest" description="Disordered" evidence="8">
    <location>
        <begin position="781"/>
        <end position="800"/>
    </location>
</feature>
<dbReference type="GO" id="GO:0006417">
    <property type="term" value="P:regulation of translation"/>
    <property type="evidence" value="ECO:0007669"/>
    <property type="project" value="UniProtKB-KW"/>
</dbReference>
<evidence type="ECO:0000256" key="2">
    <source>
        <dbReference type="ARBA" id="ARBA00022490"/>
    </source>
</evidence>
<proteinExistence type="predicted"/>
<evidence type="ECO:0000256" key="1">
    <source>
        <dbReference type="ARBA" id="ARBA00004496"/>
    </source>
</evidence>
<organism evidence="10">
    <name type="scientific">Zea mays</name>
    <name type="common">Maize</name>
    <dbReference type="NCBI Taxonomy" id="4577"/>
    <lineage>
        <taxon>Eukaryota</taxon>
        <taxon>Viridiplantae</taxon>
        <taxon>Streptophyta</taxon>
        <taxon>Embryophyta</taxon>
        <taxon>Tracheophyta</taxon>
        <taxon>Spermatophyta</taxon>
        <taxon>Magnoliopsida</taxon>
        <taxon>Liliopsida</taxon>
        <taxon>Poales</taxon>
        <taxon>Poaceae</taxon>
        <taxon>PACMAD clade</taxon>
        <taxon>Panicoideae</taxon>
        <taxon>Andropogonodae</taxon>
        <taxon>Andropogoneae</taxon>
        <taxon>Tripsacinae</taxon>
        <taxon>Zea</taxon>
    </lineage>
</organism>
<feature type="compositionally biased region" description="Polar residues" evidence="8">
    <location>
        <begin position="783"/>
        <end position="793"/>
    </location>
</feature>
<evidence type="ECO:0000256" key="6">
    <source>
        <dbReference type="ARBA" id="ARBA00055193"/>
    </source>
</evidence>
<dbReference type="CDD" id="cd07920">
    <property type="entry name" value="Pumilio"/>
    <property type="match status" value="1"/>
</dbReference>
<feature type="repeat" description="Pumilio" evidence="7">
    <location>
        <begin position="454"/>
        <end position="489"/>
    </location>
</feature>
<feature type="repeat" description="Pumilio" evidence="7">
    <location>
        <begin position="490"/>
        <end position="525"/>
    </location>
</feature>
<dbReference type="GO" id="GO:0005737">
    <property type="term" value="C:cytoplasm"/>
    <property type="evidence" value="ECO:0007669"/>
    <property type="project" value="UniProtKB-SubCell"/>
</dbReference>
<dbReference type="InterPro" id="IPR033712">
    <property type="entry name" value="Pumilio_RNA-bd"/>
</dbReference>
<feature type="repeat" description="Pumilio" evidence="7">
    <location>
        <begin position="562"/>
        <end position="597"/>
    </location>
</feature>
<dbReference type="SUPFAM" id="SSF48371">
    <property type="entry name" value="ARM repeat"/>
    <property type="match status" value="1"/>
</dbReference>
<feature type="repeat" description="Pumilio" evidence="7">
    <location>
        <begin position="671"/>
        <end position="706"/>
    </location>
</feature>
<dbReference type="AlphaFoldDB" id="A0A3L6G9K6"/>
<dbReference type="InterPro" id="IPR033133">
    <property type="entry name" value="PUM-HD"/>
</dbReference>
<dbReference type="ExpressionAtlas" id="A0A3L6G9K6">
    <property type="expression patterns" value="baseline and differential"/>
</dbReference>
<protein>
    <submittedName>
        <fullName evidence="10">Pumilio 2</fullName>
    </submittedName>
</protein>
<dbReference type="Gene3D" id="1.25.10.10">
    <property type="entry name" value="Leucine-rich Repeat Variant"/>
    <property type="match status" value="1"/>
</dbReference>
<dbReference type="SMART" id="SM00025">
    <property type="entry name" value="Pumilio"/>
    <property type="match status" value="8"/>
</dbReference>
<evidence type="ECO:0000259" key="9">
    <source>
        <dbReference type="PROSITE" id="PS50303"/>
    </source>
</evidence>
<dbReference type="PANTHER" id="PTHR12537:SF62">
    <property type="entry name" value="PUMILIO HOMOLOG 3"/>
    <property type="match status" value="1"/>
</dbReference>
<reference evidence="10" key="1">
    <citation type="journal article" date="2018" name="Nat. Genet.">
        <title>Extensive intraspecific gene order and gene structural variations between Mo17 and other maize genomes.</title>
        <authorList>
            <person name="Sun S."/>
            <person name="Zhou Y."/>
            <person name="Chen J."/>
            <person name="Shi J."/>
            <person name="Zhao H."/>
            <person name="Zhao H."/>
            <person name="Song W."/>
            <person name="Zhang M."/>
            <person name="Cui Y."/>
            <person name="Dong X."/>
            <person name="Liu H."/>
            <person name="Ma X."/>
            <person name="Jiao Y."/>
            <person name="Wang B."/>
            <person name="Wei X."/>
            <person name="Stein J.C."/>
            <person name="Glaubitz J.C."/>
            <person name="Lu F."/>
            <person name="Yu G."/>
            <person name="Liang C."/>
            <person name="Fengler K."/>
            <person name="Li B."/>
            <person name="Rafalski A."/>
            <person name="Schnable P.S."/>
            <person name="Ware D.H."/>
            <person name="Buckler E.S."/>
            <person name="Lai J."/>
        </authorList>
    </citation>
    <scope>NUCLEOTIDE SEQUENCE [LARGE SCALE GENOMIC DNA]</scope>
    <source>
        <tissue evidence="10">Seedling</tissue>
    </source>
</reference>
<name>A0A3L6G9K6_MAIZE</name>
<dbReference type="EMBL" id="NCVQ01000002">
    <property type="protein sequence ID" value="PWZ45110.1"/>
    <property type="molecule type" value="Genomic_DNA"/>
</dbReference>
<dbReference type="GO" id="GO:0003729">
    <property type="term" value="F:mRNA binding"/>
    <property type="evidence" value="ECO:0007669"/>
    <property type="project" value="UniProtKB-ARBA"/>
</dbReference>
<dbReference type="Pfam" id="PF00806">
    <property type="entry name" value="PUF"/>
    <property type="match status" value="8"/>
</dbReference>
<dbReference type="Proteomes" id="UP000251960">
    <property type="component" value="Chromosome 10"/>
</dbReference>
<comment type="function">
    <text evidence="6">Sequence-specific RNA-binding protein that regulates translation and mRNA stability by binding the 3'-UTR of target mRNAs. Binds the APUM-binding elements (APBEs) in the 3'-UTR mRNA sequence of CLV1, PNH, WUS and FAS2.</text>
</comment>
<dbReference type="InterPro" id="IPR011989">
    <property type="entry name" value="ARM-like"/>
</dbReference>
<evidence type="ECO:0000313" key="10">
    <source>
        <dbReference type="EMBL" id="PWZ45110.1"/>
    </source>
</evidence>
<dbReference type="PANTHER" id="PTHR12537">
    <property type="entry name" value="RNA BINDING PROTEIN PUMILIO-RELATED"/>
    <property type="match status" value="1"/>
</dbReference>
<keyword evidence="5" id="KW-0694">RNA-binding</keyword>
<evidence type="ECO:0000256" key="5">
    <source>
        <dbReference type="ARBA" id="ARBA00022884"/>
    </source>
</evidence>
<keyword evidence="4" id="KW-0810">Translation regulation</keyword>